<gene>
    <name evidence="1" type="ORF">PYCCODRAFT_1455724</name>
</gene>
<reference evidence="1 2" key="1">
    <citation type="journal article" date="2015" name="Biotechnol. Biofuels">
        <title>Enhanced degradation of softwood versus hardwood by the white-rot fungus Pycnoporus coccineus.</title>
        <authorList>
            <person name="Couturier M."/>
            <person name="Navarro D."/>
            <person name="Chevret D."/>
            <person name="Henrissat B."/>
            <person name="Piumi F."/>
            <person name="Ruiz-Duenas F.J."/>
            <person name="Martinez A.T."/>
            <person name="Grigoriev I.V."/>
            <person name="Riley R."/>
            <person name="Lipzen A."/>
            <person name="Berrin J.G."/>
            <person name="Master E.R."/>
            <person name="Rosso M.N."/>
        </authorList>
    </citation>
    <scope>NUCLEOTIDE SEQUENCE [LARGE SCALE GENOMIC DNA]</scope>
    <source>
        <strain evidence="1 2">BRFM310</strain>
    </source>
</reference>
<dbReference type="AlphaFoldDB" id="A0A1Y2J5Q3"/>
<dbReference type="InterPro" id="IPR016024">
    <property type="entry name" value="ARM-type_fold"/>
</dbReference>
<evidence type="ECO:0000313" key="1">
    <source>
        <dbReference type="EMBL" id="OSD08739.1"/>
    </source>
</evidence>
<proteinExistence type="predicted"/>
<accession>A0A1Y2J5Q3</accession>
<dbReference type="OrthoDB" id="2799807at2759"/>
<sequence length="236" mass="25934">MTSESTDCHAPSQIRVLDRIFQGLKSDDAEVRARSAFELQAFLSHPTDASQADSDDADLRWTETHLRTFALVHTGRTTAEKFGAILAIDRMLNLSISNNDLFRSYNCAKALLPDCVVPEPSARIALMRAAASILGRIVALLGPTFGQHFMDFEVQSALAHLNVDDWGERYAGLLILSELATKGREWFAPHVAAAVLEALTVVREGLVRDSAVPEMEEGAKSVTSACLEIMKEQHKQ</sequence>
<keyword evidence="2" id="KW-1185">Reference proteome</keyword>
<dbReference type="SUPFAM" id="SSF48371">
    <property type="entry name" value="ARM repeat"/>
    <property type="match status" value="1"/>
</dbReference>
<organism evidence="1 2">
    <name type="scientific">Trametes coccinea (strain BRFM310)</name>
    <name type="common">Pycnoporus coccineus</name>
    <dbReference type="NCBI Taxonomy" id="1353009"/>
    <lineage>
        <taxon>Eukaryota</taxon>
        <taxon>Fungi</taxon>
        <taxon>Dikarya</taxon>
        <taxon>Basidiomycota</taxon>
        <taxon>Agaricomycotina</taxon>
        <taxon>Agaricomycetes</taxon>
        <taxon>Polyporales</taxon>
        <taxon>Polyporaceae</taxon>
        <taxon>Trametes</taxon>
    </lineage>
</organism>
<protein>
    <recommendedName>
        <fullName evidence="3">ARM repeat-containing protein</fullName>
    </recommendedName>
</protein>
<dbReference type="Gene3D" id="1.25.10.10">
    <property type="entry name" value="Leucine-rich Repeat Variant"/>
    <property type="match status" value="1"/>
</dbReference>
<evidence type="ECO:0000313" key="2">
    <source>
        <dbReference type="Proteomes" id="UP000193067"/>
    </source>
</evidence>
<dbReference type="STRING" id="1353009.A0A1Y2J5Q3"/>
<evidence type="ECO:0008006" key="3">
    <source>
        <dbReference type="Google" id="ProtNLM"/>
    </source>
</evidence>
<dbReference type="InterPro" id="IPR011989">
    <property type="entry name" value="ARM-like"/>
</dbReference>
<dbReference type="Proteomes" id="UP000193067">
    <property type="component" value="Unassembled WGS sequence"/>
</dbReference>
<name>A0A1Y2J5Q3_TRAC3</name>
<dbReference type="EMBL" id="KZ084086">
    <property type="protein sequence ID" value="OSD08739.1"/>
    <property type="molecule type" value="Genomic_DNA"/>
</dbReference>